<reference evidence="2" key="1">
    <citation type="submission" date="2021-01" db="EMBL/GenBank/DDBJ databases">
        <authorList>
            <consortium name="Genoscope - CEA"/>
            <person name="William W."/>
        </authorList>
    </citation>
    <scope>NUCLEOTIDE SEQUENCE</scope>
</reference>
<evidence type="ECO:0000256" key="1">
    <source>
        <dbReference type="SAM" id="MobiDB-lite"/>
    </source>
</evidence>
<feature type="region of interest" description="Disordered" evidence="1">
    <location>
        <begin position="50"/>
        <end position="70"/>
    </location>
</feature>
<dbReference type="AlphaFoldDB" id="A0A8S1R301"/>
<organism evidence="2 3">
    <name type="scientific">Paramecium sonneborni</name>
    <dbReference type="NCBI Taxonomy" id="65129"/>
    <lineage>
        <taxon>Eukaryota</taxon>
        <taxon>Sar</taxon>
        <taxon>Alveolata</taxon>
        <taxon>Ciliophora</taxon>
        <taxon>Intramacronucleata</taxon>
        <taxon>Oligohymenophorea</taxon>
        <taxon>Peniculida</taxon>
        <taxon>Parameciidae</taxon>
        <taxon>Paramecium</taxon>
    </lineage>
</organism>
<protein>
    <submittedName>
        <fullName evidence="2">Uncharacterized protein</fullName>
    </submittedName>
</protein>
<comment type="caution">
    <text evidence="2">The sequence shown here is derived from an EMBL/GenBank/DDBJ whole genome shotgun (WGS) entry which is preliminary data.</text>
</comment>
<accession>A0A8S1R301</accession>
<evidence type="ECO:0000313" key="3">
    <source>
        <dbReference type="Proteomes" id="UP000692954"/>
    </source>
</evidence>
<sequence length="98" mass="11747">MNKFLINFARITKYQPRFSFSKAFKDKDKGDEKAFFTKEDQKLMSQLIKKMKDASEHPPQSANNHHDDKEELQKIFNRYKVTYTDALIEEIINWKKSD</sequence>
<proteinExistence type="predicted"/>
<dbReference type="OrthoDB" id="301837at2759"/>
<dbReference type="EMBL" id="CAJJDN010000135">
    <property type="protein sequence ID" value="CAD8121935.1"/>
    <property type="molecule type" value="Genomic_DNA"/>
</dbReference>
<gene>
    <name evidence="2" type="ORF">PSON_ATCC_30995.1.T1350078</name>
</gene>
<name>A0A8S1R301_9CILI</name>
<evidence type="ECO:0000313" key="2">
    <source>
        <dbReference type="EMBL" id="CAD8121935.1"/>
    </source>
</evidence>
<keyword evidence="3" id="KW-1185">Reference proteome</keyword>
<dbReference type="Proteomes" id="UP000692954">
    <property type="component" value="Unassembled WGS sequence"/>
</dbReference>